<gene>
    <name evidence="1" type="ORF">MNBD_GAMMA11-2714</name>
</gene>
<dbReference type="AlphaFoldDB" id="A0A3B0X7C7"/>
<accession>A0A3B0X7C7</accession>
<dbReference type="EMBL" id="UOFG01000049">
    <property type="protein sequence ID" value="VAW58797.1"/>
    <property type="molecule type" value="Genomic_DNA"/>
</dbReference>
<protein>
    <submittedName>
        <fullName evidence="1">Uncharacterized protein</fullName>
    </submittedName>
</protein>
<evidence type="ECO:0000313" key="1">
    <source>
        <dbReference type="EMBL" id="VAW58797.1"/>
    </source>
</evidence>
<reference evidence="1" key="1">
    <citation type="submission" date="2018-06" db="EMBL/GenBank/DDBJ databases">
        <authorList>
            <person name="Zhirakovskaya E."/>
        </authorList>
    </citation>
    <scope>NUCLEOTIDE SEQUENCE</scope>
</reference>
<name>A0A3B0X7C7_9ZZZZ</name>
<proteinExistence type="predicted"/>
<sequence>MAPLQVVYEDFSACCDEFVEGVSYLRDRVMPKAVNRFQLAYESVDRADVYHNKYASYCGLARVLSGDASGLEMCRQAIGNELHDGDVYLNLARAEWFYENRRATVVALKKGLQIDNRHPGLRQMREQLGVRQRSALPFLPRTHPLNQTLGKLLRHS</sequence>
<organism evidence="1">
    <name type="scientific">hydrothermal vent metagenome</name>
    <dbReference type="NCBI Taxonomy" id="652676"/>
    <lineage>
        <taxon>unclassified sequences</taxon>
        <taxon>metagenomes</taxon>
        <taxon>ecological metagenomes</taxon>
    </lineage>
</organism>